<dbReference type="Pfam" id="PF12850">
    <property type="entry name" value="Metallophos_2"/>
    <property type="match status" value="1"/>
</dbReference>
<feature type="domain" description="Calcineurin-like phosphoesterase" evidence="3">
    <location>
        <begin position="1"/>
        <end position="198"/>
    </location>
</feature>
<organism evidence="4 5">
    <name type="scientific">Desulforudis audaxviator (strain MP104C)</name>
    <dbReference type="NCBI Taxonomy" id="477974"/>
    <lineage>
        <taxon>Bacteria</taxon>
        <taxon>Bacillati</taxon>
        <taxon>Bacillota</taxon>
        <taxon>Clostridia</taxon>
        <taxon>Thermoanaerobacterales</taxon>
        <taxon>Candidatus Desulforudaceae</taxon>
        <taxon>Candidatus Desulforudis</taxon>
    </lineage>
</organism>
<proteinExistence type="inferred from homology"/>
<reference evidence="5" key="1">
    <citation type="submission" date="2007-10" db="EMBL/GenBank/DDBJ databases">
        <title>Complete sequence of chromosome of Desulforudis audaxviator MP104C.</title>
        <authorList>
            <person name="Copeland A."/>
            <person name="Lucas S."/>
            <person name="Lapidus A."/>
            <person name="Barry K."/>
            <person name="Glavina del Rio T."/>
            <person name="Dalin E."/>
            <person name="Tice H."/>
            <person name="Bruce D."/>
            <person name="Pitluck S."/>
            <person name="Lowry S.R."/>
            <person name="Larimer F."/>
            <person name="Land M.L."/>
            <person name="Hauser L."/>
            <person name="Kyrpides N."/>
            <person name="Ivanova N.N."/>
            <person name="Richardson P."/>
        </authorList>
    </citation>
    <scope>NUCLEOTIDE SEQUENCE [LARGE SCALE GENOMIC DNA]</scope>
    <source>
        <strain evidence="5">MP104C</strain>
    </source>
</reference>
<gene>
    <name evidence="4" type="ordered locus">Daud_1957</name>
</gene>
<protein>
    <recommendedName>
        <fullName evidence="2">Phosphoesterase</fullName>
        <ecNumber evidence="2">3.1.4.-</ecNumber>
    </recommendedName>
</protein>
<dbReference type="PANTHER" id="PTHR42850:SF2">
    <property type="entry name" value="BLL5683 PROTEIN"/>
    <property type="match status" value="1"/>
</dbReference>
<dbReference type="Gene3D" id="3.60.21.10">
    <property type="match status" value="1"/>
</dbReference>
<dbReference type="PIRSF" id="PIRSF000883">
    <property type="entry name" value="Pesterase_MJ0912"/>
    <property type="match status" value="1"/>
</dbReference>
<dbReference type="KEGG" id="dau:Daud_1957"/>
<reference evidence="4 5" key="2">
    <citation type="journal article" date="2008" name="Science">
        <title>Environmental genomics reveals a single-species ecosystem deep within Earth.</title>
        <authorList>
            <person name="Chivian D."/>
            <person name="Brodie E.L."/>
            <person name="Alm E.J."/>
            <person name="Culley D.E."/>
            <person name="Dehal P.S."/>
            <person name="Desantis T.Z."/>
            <person name="Gihring T.M."/>
            <person name="Lapidus A."/>
            <person name="Lin L.H."/>
            <person name="Lowry S.R."/>
            <person name="Moser D.P."/>
            <person name="Richardson P.M."/>
            <person name="Southam G."/>
            <person name="Wanger G."/>
            <person name="Pratt L.M."/>
            <person name="Andersen G.L."/>
            <person name="Hazen T.C."/>
            <person name="Brockman F.J."/>
            <person name="Arkin A.P."/>
            <person name="Onstott T.C."/>
        </authorList>
    </citation>
    <scope>NUCLEOTIDE SEQUENCE [LARGE SCALE GENOMIC DNA]</scope>
    <source>
        <strain evidence="4 5">MP104C</strain>
    </source>
</reference>
<dbReference type="NCBIfam" id="TIGR00040">
    <property type="entry name" value="yfcE"/>
    <property type="match status" value="1"/>
</dbReference>
<dbReference type="eggNOG" id="COG0639">
    <property type="taxonomic scope" value="Bacteria"/>
</dbReference>
<dbReference type="InterPro" id="IPR000979">
    <property type="entry name" value="Phosphodiesterase_MJ0936/Vps29"/>
</dbReference>
<keyword evidence="5" id="KW-1185">Reference proteome</keyword>
<evidence type="ECO:0000256" key="2">
    <source>
        <dbReference type="RuleBase" id="RU362039"/>
    </source>
</evidence>
<dbReference type="EMBL" id="CP000860">
    <property type="protein sequence ID" value="ACA60448.1"/>
    <property type="molecule type" value="Genomic_DNA"/>
</dbReference>
<dbReference type="RefSeq" id="WP_012303023.1">
    <property type="nucleotide sequence ID" value="NC_010424.1"/>
</dbReference>
<evidence type="ECO:0000313" key="5">
    <source>
        <dbReference type="Proteomes" id="UP000008544"/>
    </source>
</evidence>
<dbReference type="InterPro" id="IPR050126">
    <property type="entry name" value="Ap4A_hydrolase"/>
</dbReference>
<dbReference type="InterPro" id="IPR024654">
    <property type="entry name" value="Calcineurin-like_PHP_lpxH"/>
</dbReference>
<dbReference type="SUPFAM" id="SSF56300">
    <property type="entry name" value="Metallo-dependent phosphatases"/>
    <property type="match status" value="1"/>
</dbReference>
<evidence type="ECO:0000313" key="4">
    <source>
        <dbReference type="EMBL" id="ACA60448.1"/>
    </source>
</evidence>
<dbReference type="GO" id="GO:0046872">
    <property type="term" value="F:metal ion binding"/>
    <property type="evidence" value="ECO:0007669"/>
    <property type="project" value="UniProtKB-KW"/>
</dbReference>
<dbReference type="PANTHER" id="PTHR42850">
    <property type="entry name" value="METALLOPHOSPHOESTERASE"/>
    <property type="match status" value="1"/>
</dbReference>
<comment type="cofactor">
    <cofactor evidence="2">
        <name>a divalent metal cation</name>
        <dbReference type="ChEBI" id="CHEBI:60240"/>
    </cofactor>
</comment>
<accession>B1I5W8</accession>
<dbReference type="AlphaFoldDB" id="B1I5W8"/>
<keyword evidence="2" id="KW-0479">Metal-binding</keyword>
<dbReference type="InterPro" id="IPR011152">
    <property type="entry name" value="Pesterase_MJ0912"/>
</dbReference>
<dbReference type="HOGENOM" id="CLU_074761_0_1_9"/>
<dbReference type="EC" id="3.1.4.-" evidence="2"/>
<sequence length="240" mass="26190">MRIAVISDIHANLHALEAVLRDIEREGVDEILCAGDLVGYGPHPNEVVERIRTLDIRGVQGNYDEAAANARLVCGCDYPDPESMAVGAAALAWTVRELGAENKEYLRGLPARLRFQAGAHDVLLVHGSPRRINEYLYEDAAPDVLREIFREWPAGVLIVGHTHRPYHRRFEGRHVVNAGSVGQSRDGDPRSSYVLVDFGAGPGVRVVRVPYDVEATAAGVLRAGLPLELAQALRGGSSYK</sequence>
<dbReference type="InterPro" id="IPR029052">
    <property type="entry name" value="Metallo-depent_PP-like"/>
</dbReference>
<comment type="similarity">
    <text evidence="1 2">Belongs to the metallophosphoesterase superfamily. YfcE family.</text>
</comment>
<evidence type="ECO:0000259" key="3">
    <source>
        <dbReference type="Pfam" id="PF12850"/>
    </source>
</evidence>
<dbReference type="GO" id="GO:0005737">
    <property type="term" value="C:cytoplasm"/>
    <property type="evidence" value="ECO:0007669"/>
    <property type="project" value="TreeGrafter"/>
</dbReference>
<dbReference type="Proteomes" id="UP000008544">
    <property type="component" value="Chromosome"/>
</dbReference>
<dbReference type="GO" id="GO:0016791">
    <property type="term" value="F:phosphatase activity"/>
    <property type="evidence" value="ECO:0007669"/>
    <property type="project" value="TreeGrafter"/>
</dbReference>
<evidence type="ECO:0000256" key="1">
    <source>
        <dbReference type="ARBA" id="ARBA00008950"/>
    </source>
</evidence>
<dbReference type="STRING" id="477974.Daud_1957"/>
<dbReference type="OrthoDB" id="9800565at2"/>
<name>B1I5W8_DESAP</name>